<accession>A0ABW3LFY5</accession>
<comment type="caution">
    <text evidence="1">The sequence shown here is derived from an EMBL/GenBank/DDBJ whole genome shotgun (WGS) entry which is preliminary data.</text>
</comment>
<gene>
    <name evidence="1" type="ORF">ACFQ3N_00680</name>
</gene>
<organism evidence="1 2">
    <name type="scientific">Virgibacillus byunsanensis</name>
    <dbReference type="NCBI Taxonomy" id="570945"/>
    <lineage>
        <taxon>Bacteria</taxon>
        <taxon>Bacillati</taxon>
        <taxon>Bacillota</taxon>
        <taxon>Bacilli</taxon>
        <taxon>Bacillales</taxon>
        <taxon>Bacillaceae</taxon>
        <taxon>Virgibacillus</taxon>
    </lineage>
</organism>
<dbReference type="Proteomes" id="UP001597040">
    <property type="component" value="Unassembled WGS sequence"/>
</dbReference>
<keyword evidence="2" id="KW-1185">Reference proteome</keyword>
<protein>
    <submittedName>
        <fullName evidence="1">Uncharacterized protein</fullName>
    </submittedName>
</protein>
<evidence type="ECO:0000313" key="1">
    <source>
        <dbReference type="EMBL" id="MFD1036942.1"/>
    </source>
</evidence>
<dbReference type="RefSeq" id="WP_390358575.1">
    <property type="nucleotide sequence ID" value="NZ_JBHTKJ010000001.1"/>
</dbReference>
<name>A0ABW3LFY5_9BACI</name>
<sequence>MDNYVNQILYYWEGKPLEGAKTIIQKYGYPHEATMSRLIWYNNGPWKRTIIHRDTVPHNFPTPHLDFLEQTIDYRVPVNLFDDVAAFDGSVYLDRTKGEASATCHKEAMNLLSLNLLSDIVTGKLDVQGAKMFYAQTAYMFSEYNISSPYTEGLLFPKQFNTADPGIIYFK</sequence>
<dbReference type="EMBL" id="JBHTKJ010000001">
    <property type="protein sequence ID" value="MFD1036942.1"/>
    <property type="molecule type" value="Genomic_DNA"/>
</dbReference>
<reference evidence="2" key="1">
    <citation type="journal article" date="2019" name="Int. J. Syst. Evol. Microbiol.">
        <title>The Global Catalogue of Microorganisms (GCM) 10K type strain sequencing project: providing services to taxonomists for standard genome sequencing and annotation.</title>
        <authorList>
            <consortium name="The Broad Institute Genomics Platform"/>
            <consortium name="The Broad Institute Genome Sequencing Center for Infectious Disease"/>
            <person name="Wu L."/>
            <person name="Ma J."/>
        </authorList>
    </citation>
    <scope>NUCLEOTIDE SEQUENCE [LARGE SCALE GENOMIC DNA]</scope>
    <source>
        <strain evidence="2">CCUG 56754</strain>
    </source>
</reference>
<proteinExistence type="predicted"/>
<evidence type="ECO:0000313" key="2">
    <source>
        <dbReference type="Proteomes" id="UP001597040"/>
    </source>
</evidence>